<dbReference type="Proteomes" id="UP000008144">
    <property type="component" value="Unassembled WGS sequence"/>
</dbReference>
<reference evidence="1" key="2">
    <citation type="submission" date="2025-08" db="UniProtKB">
        <authorList>
            <consortium name="Ensembl"/>
        </authorList>
    </citation>
    <scope>IDENTIFICATION</scope>
</reference>
<reference evidence="1" key="3">
    <citation type="submission" date="2025-09" db="UniProtKB">
        <authorList>
            <consortium name="Ensembl"/>
        </authorList>
    </citation>
    <scope>IDENTIFICATION</scope>
</reference>
<dbReference type="Ensembl" id="ENSCINT00000033691.1">
    <property type="protein sequence ID" value="ENSCINP00000034442.1"/>
    <property type="gene ID" value="ENSCING00000022629.1"/>
</dbReference>
<accession>H2XXQ8</accession>
<dbReference type="InParanoid" id="H2XXQ8"/>
<evidence type="ECO:0000313" key="2">
    <source>
        <dbReference type="Proteomes" id="UP000008144"/>
    </source>
</evidence>
<sequence length="51" mass="6134">MYQKRITKIFIKVFQNHHVWINNVNNLVIFFNLFSNKVIVRGCFQVPKTVP</sequence>
<organism evidence="1 2">
    <name type="scientific">Ciona intestinalis</name>
    <name type="common">Transparent sea squirt</name>
    <name type="synonym">Ascidia intestinalis</name>
    <dbReference type="NCBI Taxonomy" id="7719"/>
    <lineage>
        <taxon>Eukaryota</taxon>
        <taxon>Metazoa</taxon>
        <taxon>Chordata</taxon>
        <taxon>Tunicata</taxon>
        <taxon>Ascidiacea</taxon>
        <taxon>Phlebobranchia</taxon>
        <taxon>Cionidae</taxon>
        <taxon>Ciona</taxon>
    </lineage>
</organism>
<dbReference type="HOGENOM" id="CLU_3105638_0_0_1"/>
<keyword evidence="2" id="KW-1185">Reference proteome</keyword>
<reference evidence="2" key="1">
    <citation type="journal article" date="2002" name="Science">
        <title>The draft genome of Ciona intestinalis: insights into chordate and vertebrate origins.</title>
        <authorList>
            <person name="Dehal P."/>
            <person name="Satou Y."/>
            <person name="Campbell R.K."/>
            <person name="Chapman J."/>
            <person name="Degnan B."/>
            <person name="De Tomaso A."/>
            <person name="Davidson B."/>
            <person name="Di Gregorio A."/>
            <person name="Gelpke M."/>
            <person name="Goodstein D.M."/>
            <person name="Harafuji N."/>
            <person name="Hastings K.E."/>
            <person name="Ho I."/>
            <person name="Hotta K."/>
            <person name="Huang W."/>
            <person name="Kawashima T."/>
            <person name="Lemaire P."/>
            <person name="Martinez D."/>
            <person name="Meinertzhagen I.A."/>
            <person name="Necula S."/>
            <person name="Nonaka M."/>
            <person name="Putnam N."/>
            <person name="Rash S."/>
            <person name="Saiga H."/>
            <person name="Satake M."/>
            <person name="Terry A."/>
            <person name="Yamada L."/>
            <person name="Wang H.G."/>
            <person name="Awazu S."/>
            <person name="Azumi K."/>
            <person name="Boore J."/>
            <person name="Branno M."/>
            <person name="Chin-Bow S."/>
            <person name="DeSantis R."/>
            <person name="Doyle S."/>
            <person name="Francino P."/>
            <person name="Keys D.N."/>
            <person name="Haga S."/>
            <person name="Hayashi H."/>
            <person name="Hino K."/>
            <person name="Imai K.S."/>
            <person name="Inaba K."/>
            <person name="Kano S."/>
            <person name="Kobayashi K."/>
            <person name="Kobayashi M."/>
            <person name="Lee B.I."/>
            <person name="Makabe K.W."/>
            <person name="Manohar C."/>
            <person name="Matassi G."/>
            <person name="Medina M."/>
            <person name="Mochizuki Y."/>
            <person name="Mount S."/>
            <person name="Morishita T."/>
            <person name="Miura S."/>
            <person name="Nakayama A."/>
            <person name="Nishizaka S."/>
            <person name="Nomoto H."/>
            <person name="Ohta F."/>
            <person name="Oishi K."/>
            <person name="Rigoutsos I."/>
            <person name="Sano M."/>
            <person name="Sasaki A."/>
            <person name="Sasakura Y."/>
            <person name="Shoguchi E."/>
            <person name="Shin-i T."/>
            <person name="Spagnuolo A."/>
            <person name="Stainier D."/>
            <person name="Suzuki M.M."/>
            <person name="Tassy O."/>
            <person name="Takatori N."/>
            <person name="Tokuoka M."/>
            <person name="Yagi K."/>
            <person name="Yoshizaki F."/>
            <person name="Wada S."/>
            <person name="Zhang C."/>
            <person name="Hyatt P.D."/>
            <person name="Larimer F."/>
            <person name="Detter C."/>
            <person name="Doggett N."/>
            <person name="Glavina T."/>
            <person name="Hawkins T."/>
            <person name="Richardson P."/>
            <person name="Lucas S."/>
            <person name="Kohara Y."/>
            <person name="Levine M."/>
            <person name="Satoh N."/>
            <person name="Rokhsar D.S."/>
        </authorList>
    </citation>
    <scope>NUCLEOTIDE SEQUENCE [LARGE SCALE GENOMIC DNA]</scope>
</reference>
<dbReference type="AlphaFoldDB" id="H2XXQ8"/>
<name>H2XXQ8_CIOIN</name>
<protein>
    <submittedName>
        <fullName evidence="1">Uncharacterized protein</fullName>
    </submittedName>
</protein>
<evidence type="ECO:0000313" key="1">
    <source>
        <dbReference type="Ensembl" id="ENSCINP00000034442.1"/>
    </source>
</evidence>
<proteinExistence type="predicted"/>